<dbReference type="GO" id="GO:0010304">
    <property type="term" value="P:PSII associated light-harvesting complex II catabolic process"/>
    <property type="evidence" value="ECO:0007669"/>
    <property type="project" value="UniProtKB-ARBA"/>
</dbReference>
<keyword evidence="5" id="KW-0645">Protease</keyword>
<dbReference type="GO" id="GO:0004222">
    <property type="term" value="F:metalloendopeptidase activity"/>
    <property type="evidence" value="ECO:0007669"/>
    <property type="project" value="InterPro"/>
</dbReference>
<keyword evidence="12" id="KW-1133">Transmembrane helix</keyword>
<evidence type="ECO:0000256" key="13">
    <source>
        <dbReference type="ARBA" id="ARBA00023049"/>
    </source>
</evidence>
<comment type="caution">
    <text evidence="17">The sequence shown here is derived from an EMBL/GenBank/DDBJ whole genome shotgun (WGS) entry which is preliminary data.</text>
</comment>
<evidence type="ECO:0000256" key="4">
    <source>
        <dbReference type="ARBA" id="ARBA00010550"/>
    </source>
</evidence>
<dbReference type="CDD" id="cd19501">
    <property type="entry name" value="RecA-like_FtsH"/>
    <property type="match status" value="1"/>
</dbReference>
<feature type="region of interest" description="Disordered" evidence="15">
    <location>
        <begin position="787"/>
        <end position="814"/>
    </location>
</feature>
<dbReference type="Pfam" id="PF00004">
    <property type="entry name" value="AAA"/>
    <property type="match status" value="1"/>
</dbReference>
<feature type="compositionally biased region" description="Gly residues" evidence="15">
    <location>
        <begin position="791"/>
        <end position="801"/>
    </location>
</feature>
<gene>
    <name evidence="17" type="ORF">COHA_010231</name>
</gene>
<keyword evidence="7" id="KW-0479">Metal-binding</keyword>
<dbReference type="PROSITE" id="PS00674">
    <property type="entry name" value="AAA"/>
    <property type="match status" value="1"/>
</dbReference>
<dbReference type="InterPro" id="IPR041569">
    <property type="entry name" value="AAA_lid_3"/>
</dbReference>
<feature type="domain" description="AAA+ ATPase" evidence="16">
    <location>
        <begin position="315"/>
        <end position="453"/>
    </location>
</feature>
<dbReference type="Pfam" id="PF01434">
    <property type="entry name" value="Peptidase_M41"/>
    <property type="match status" value="1"/>
</dbReference>
<dbReference type="GO" id="GO:0016020">
    <property type="term" value="C:membrane"/>
    <property type="evidence" value="ECO:0007669"/>
    <property type="project" value="UniProtKB-SubCell"/>
</dbReference>
<evidence type="ECO:0000256" key="2">
    <source>
        <dbReference type="ARBA" id="ARBA00004370"/>
    </source>
</evidence>
<keyword evidence="8" id="KW-0547">Nucleotide-binding</keyword>
<sequence length="961" mass="104802">MQSAEQQEADQAAERQQRGWRDTGILLAAKEGGSKSGSKKAAEKNGLVVEKGAVSWMSPEEAAAQSNAAVTRFADEKMSDEAAKLLKRQLAFVQIKLVQQAAKLLKRQLGTSKGGKLVKDPTKSTVPDPTTIPSAEEFAKNDNFGVVTAWRPDKLREMTYTQFWNLVRERKIDHARYSHDRRTIYVTTKANAPGGVRTEKVGLPFDPDLYDHMLEHGVFIEDTPVNPVMPMLHAVARLVFPIFFSFLLIKFAFRLGRKKKRDKIFGGAKLEVIKAKDATVTFKDIAGIDQVKEEIMEIVSFLRDPQRFLTLGARSPAGVLLVGAPGTGKTLLAKAVAGEAGVPFFSIAGTEFMEMFTGVGASRVRDMFQQARKNAPCILFIDEFDGVGKARSFGGGGNDESVHTINQLLTEMDGFEDNTGVVVMAATNRPSALDKALTRPGRFDRIVHLPLPNVEGRVGILKVHARDKKVDPNLDFHKISRATAGFTGAQLMNLMNQSAILAVRQQQPYISEKEVFEALEKIQRDKMQRGGRGVAGGDNELVPMPMRRSIAVYEAGRALMGYLTPQFDEIQRVSVCPGGAASGYTYFLPREEALESRIVTKGYMEARMVVSMAGRCAERLVLGEGNVSTAGSSDLATANRIAREMIFRCGFSKRLGPVSLMTNEETYLKSAGRAVANISTELAVIAYEEVEELVEAAEAKAYYGLATNYNALTALAKELMEQESMTGAEVRALLEREGVKRFDDTDTEGYGWNKDGGLNWPGKDTKGLQDLSEQAAEYLKAQRTRELAAAGAGGNGAGSNGSGPSPPSWWAPNNPYTVRTDIADLLNESKDGLRPQPLTQEQRERCHRRCGLALGTLEHCLRSNATNQSICSSLETQVVHCHAEVVCPEAAAEHQKCFQRVVNSKGREPYSACDKQVAAMKKCLQRHGLFPFSPSSSSVAGGGSFRARRPAAAPAAAAPAP</sequence>
<dbReference type="EMBL" id="JADXDR010000219">
    <property type="protein sequence ID" value="KAI7835887.1"/>
    <property type="molecule type" value="Genomic_DNA"/>
</dbReference>
<keyword evidence="6" id="KW-0812">Transmembrane</keyword>
<dbReference type="Gene3D" id="1.20.58.760">
    <property type="entry name" value="Peptidase M41"/>
    <property type="match status" value="1"/>
</dbReference>
<dbReference type="GO" id="GO:0046872">
    <property type="term" value="F:metal ion binding"/>
    <property type="evidence" value="ECO:0007669"/>
    <property type="project" value="UniProtKB-KW"/>
</dbReference>
<dbReference type="GO" id="GO:0045037">
    <property type="term" value="P:protein import into chloroplast stroma"/>
    <property type="evidence" value="ECO:0007669"/>
    <property type="project" value="TreeGrafter"/>
</dbReference>
<dbReference type="PANTHER" id="PTHR23076:SF37">
    <property type="entry name" value="ATP-DEPENDENT ZINC METALLOPROTEASE FTSH 4, MITOCHONDRIAL"/>
    <property type="match status" value="1"/>
</dbReference>
<evidence type="ECO:0000259" key="16">
    <source>
        <dbReference type="SMART" id="SM00382"/>
    </source>
</evidence>
<dbReference type="GO" id="GO:0006508">
    <property type="term" value="P:proteolysis"/>
    <property type="evidence" value="ECO:0007669"/>
    <property type="project" value="UniProtKB-KW"/>
</dbReference>
<keyword evidence="13" id="KW-0482">Metalloprotease</keyword>
<dbReference type="SMART" id="SM00382">
    <property type="entry name" value="AAA"/>
    <property type="match status" value="1"/>
</dbReference>
<dbReference type="FunFam" id="3.40.50.300:FF:000001">
    <property type="entry name" value="ATP-dependent zinc metalloprotease FtsH"/>
    <property type="match status" value="1"/>
</dbReference>
<dbReference type="GO" id="GO:0009507">
    <property type="term" value="C:chloroplast"/>
    <property type="evidence" value="ECO:0007669"/>
    <property type="project" value="TreeGrafter"/>
</dbReference>
<dbReference type="InterPro" id="IPR003593">
    <property type="entry name" value="AAA+_ATPase"/>
</dbReference>
<evidence type="ECO:0000256" key="5">
    <source>
        <dbReference type="ARBA" id="ARBA00022670"/>
    </source>
</evidence>
<evidence type="ECO:0000256" key="9">
    <source>
        <dbReference type="ARBA" id="ARBA00022801"/>
    </source>
</evidence>
<evidence type="ECO:0000256" key="14">
    <source>
        <dbReference type="ARBA" id="ARBA00023136"/>
    </source>
</evidence>
<evidence type="ECO:0000256" key="10">
    <source>
        <dbReference type="ARBA" id="ARBA00022833"/>
    </source>
</evidence>
<proteinExistence type="inferred from homology"/>
<feature type="compositionally biased region" description="Basic and acidic residues" evidence="15">
    <location>
        <begin position="12"/>
        <end position="21"/>
    </location>
</feature>
<dbReference type="PANTHER" id="PTHR23076">
    <property type="entry name" value="METALLOPROTEASE M41 FTSH"/>
    <property type="match status" value="1"/>
</dbReference>
<evidence type="ECO:0000256" key="6">
    <source>
        <dbReference type="ARBA" id="ARBA00022692"/>
    </source>
</evidence>
<feature type="compositionally biased region" description="Low complexity" evidence="15">
    <location>
        <begin position="1"/>
        <end position="10"/>
    </location>
</feature>
<comment type="subcellular location">
    <subcellularLocation>
        <location evidence="2">Membrane</location>
    </subcellularLocation>
</comment>
<dbReference type="GO" id="GO:0016887">
    <property type="term" value="F:ATP hydrolysis activity"/>
    <property type="evidence" value="ECO:0007669"/>
    <property type="project" value="InterPro"/>
</dbReference>
<dbReference type="SUPFAM" id="SSF140990">
    <property type="entry name" value="FtsH protease domain-like"/>
    <property type="match status" value="1"/>
</dbReference>
<dbReference type="InterPro" id="IPR027417">
    <property type="entry name" value="P-loop_NTPase"/>
</dbReference>
<dbReference type="SUPFAM" id="SSF52540">
    <property type="entry name" value="P-loop containing nucleoside triphosphate hydrolases"/>
    <property type="match status" value="1"/>
</dbReference>
<keyword evidence="10" id="KW-0862">Zinc</keyword>
<dbReference type="InterPro" id="IPR037219">
    <property type="entry name" value="Peptidase_M41-like"/>
</dbReference>
<evidence type="ECO:0000256" key="15">
    <source>
        <dbReference type="SAM" id="MobiDB-lite"/>
    </source>
</evidence>
<evidence type="ECO:0000256" key="8">
    <source>
        <dbReference type="ARBA" id="ARBA00022741"/>
    </source>
</evidence>
<evidence type="ECO:0000256" key="7">
    <source>
        <dbReference type="ARBA" id="ARBA00022723"/>
    </source>
</evidence>
<comment type="cofactor">
    <cofactor evidence="1">
        <name>Zn(2+)</name>
        <dbReference type="ChEBI" id="CHEBI:29105"/>
    </cofactor>
</comment>
<dbReference type="Pfam" id="PF17862">
    <property type="entry name" value="AAA_lid_3"/>
    <property type="match status" value="1"/>
</dbReference>
<comment type="similarity">
    <text evidence="4">In the N-terminal section; belongs to the AAA ATPase family.</text>
</comment>
<reference evidence="17" key="1">
    <citation type="submission" date="2020-11" db="EMBL/GenBank/DDBJ databases">
        <title>Chlorella ohadii genome sequencing and assembly.</title>
        <authorList>
            <person name="Murik O."/>
            <person name="Treves H."/>
            <person name="Kedem I."/>
            <person name="Shotland Y."/>
            <person name="Kaplan A."/>
        </authorList>
    </citation>
    <scope>NUCLEOTIDE SEQUENCE</scope>
    <source>
        <strain evidence="17">1</strain>
    </source>
</reference>
<keyword evidence="18" id="KW-1185">Reference proteome</keyword>
<organism evidence="17 18">
    <name type="scientific">Chlorella ohadii</name>
    <dbReference type="NCBI Taxonomy" id="2649997"/>
    <lineage>
        <taxon>Eukaryota</taxon>
        <taxon>Viridiplantae</taxon>
        <taxon>Chlorophyta</taxon>
        <taxon>core chlorophytes</taxon>
        <taxon>Trebouxiophyceae</taxon>
        <taxon>Chlorellales</taxon>
        <taxon>Chlorellaceae</taxon>
        <taxon>Chlorella clade</taxon>
        <taxon>Chlorella</taxon>
    </lineage>
</organism>
<keyword evidence="14" id="KW-0472">Membrane</keyword>
<name>A0AAD5DE58_9CHLO</name>
<dbReference type="Gene3D" id="1.10.8.60">
    <property type="match status" value="1"/>
</dbReference>
<dbReference type="InterPro" id="IPR003959">
    <property type="entry name" value="ATPase_AAA_core"/>
</dbReference>
<feature type="compositionally biased region" description="Low complexity" evidence="15">
    <location>
        <begin position="950"/>
        <end position="961"/>
    </location>
</feature>
<protein>
    <recommendedName>
        <fullName evidence="16">AAA+ ATPase domain-containing protein</fullName>
    </recommendedName>
</protein>
<keyword evidence="11" id="KW-0067">ATP-binding</keyword>
<dbReference type="InterPro" id="IPR003960">
    <property type="entry name" value="ATPase_AAA_CS"/>
</dbReference>
<comment type="similarity">
    <text evidence="3">In the C-terminal section; belongs to the peptidase M41 family.</text>
</comment>
<evidence type="ECO:0000256" key="12">
    <source>
        <dbReference type="ARBA" id="ARBA00022989"/>
    </source>
</evidence>
<dbReference type="GO" id="GO:0005524">
    <property type="term" value="F:ATP binding"/>
    <property type="evidence" value="ECO:0007669"/>
    <property type="project" value="UniProtKB-KW"/>
</dbReference>
<evidence type="ECO:0000313" key="18">
    <source>
        <dbReference type="Proteomes" id="UP001205105"/>
    </source>
</evidence>
<dbReference type="Proteomes" id="UP001205105">
    <property type="component" value="Unassembled WGS sequence"/>
</dbReference>
<evidence type="ECO:0000256" key="1">
    <source>
        <dbReference type="ARBA" id="ARBA00001947"/>
    </source>
</evidence>
<keyword evidence="9" id="KW-0378">Hydrolase</keyword>
<evidence type="ECO:0000256" key="11">
    <source>
        <dbReference type="ARBA" id="ARBA00022840"/>
    </source>
</evidence>
<dbReference type="AlphaFoldDB" id="A0AAD5DE58"/>
<accession>A0AAD5DE58</accession>
<dbReference type="InterPro" id="IPR000642">
    <property type="entry name" value="Peptidase_M41"/>
</dbReference>
<dbReference type="GO" id="GO:0004176">
    <property type="term" value="F:ATP-dependent peptidase activity"/>
    <property type="evidence" value="ECO:0007669"/>
    <property type="project" value="InterPro"/>
</dbReference>
<feature type="region of interest" description="Disordered" evidence="15">
    <location>
        <begin position="1"/>
        <end position="44"/>
    </location>
</feature>
<dbReference type="FunFam" id="1.10.8.60:FF:000001">
    <property type="entry name" value="ATP-dependent zinc metalloprotease FtsH"/>
    <property type="match status" value="1"/>
</dbReference>
<dbReference type="Gene3D" id="3.40.50.300">
    <property type="entry name" value="P-loop containing nucleotide triphosphate hydrolases"/>
    <property type="match status" value="1"/>
</dbReference>
<feature type="region of interest" description="Disordered" evidence="15">
    <location>
        <begin position="935"/>
        <end position="961"/>
    </location>
</feature>
<evidence type="ECO:0000256" key="3">
    <source>
        <dbReference type="ARBA" id="ARBA00010044"/>
    </source>
</evidence>
<evidence type="ECO:0000313" key="17">
    <source>
        <dbReference type="EMBL" id="KAI7835887.1"/>
    </source>
</evidence>